<organism evidence="7 8">
    <name type="scientific">Aphanocapsa feldmannii 277cI</name>
    <dbReference type="NCBI Taxonomy" id="2507554"/>
    <lineage>
        <taxon>Bacteria</taxon>
        <taxon>Bacillati</taxon>
        <taxon>Cyanobacteriota</taxon>
        <taxon>Cyanophyceae</taxon>
        <taxon>Oscillatoriophycideae</taxon>
        <taxon>Chroococcales</taxon>
        <taxon>Microcystaceae</taxon>
        <taxon>Aphanocapsa</taxon>
    </lineage>
</organism>
<keyword evidence="4 6" id="KW-1133">Transmembrane helix</keyword>
<evidence type="ECO:0000256" key="4">
    <source>
        <dbReference type="ARBA" id="ARBA00022989"/>
    </source>
</evidence>
<dbReference type="GO" id="GO:0005886">
    <property type="term" value="C:plasma membrane"/>
    <property type="evidence" value="ECO:0007669"/>
    <property type="project" value="UniProtKB-SubCell"/>
</dbReference>
<dbReference type="Proteomes" id="UP000315454">
    <property type="component" value="Unassembled WGS sequence"/>
</dbReference>
<dbReference type="AlphaFoldDB" id="A0A524RV90"/>
<keyword evidence="2" id="KW-1003">Cell membrane</keyword>
<evidence type="ECO:0000256" key="3">
    <source>
        <dbReference type="ARBA" id="ARBA00022692"/>
    </source>
</evidence>
<evidence type="ECO:0000256" key="1">
    <source>
        <dbReference type="ARBA" id="ARBA00004651"/>
    </source>
</evidence>
<accession>A0A524RV90</accession>
<sequence length="148" mass="15621">MRLLDDRLFLAGVSRFERVLARVLILAVGVLSIAATVDLLRHLLAAASSDATPLFNGGLIGLLGDVLTVLIALEVLQNITAYLLDHSVQLELVLGTALTAVARKIIVLPTDKGELSQSVIALGLSALALSAAYWLIRKARKGKPSGSD</sequence>
<feature type="transmembrane region" description="Helical" evidence="6">
    <location>
        <begin position="20"/>
        <end position="37"/>
    </location>
</feature>
<evidence type="ECO:0000313" key="8">
    <source>
        <dbReference type="Proteomes" id="UP000315454"/>
    </source>
</evidence>
<comment type="caution">
    <text evidence="7">The sequence shown here is derived from an EMBL/GenBank/DDBJ whole genome shotgun (WGS) entry which is preliminary data.</text>
</comment>
<dbReference type="EMBL" id="SRMN01000014">
    <property type="protein sequence ID" value="TGH27079.1"/>
    <property type="molecule type" value="Genomic_DNA"/>
</dbReference>
<dbReference type="InterPro" id="IPR020948">
    <property type="entry name" value="P_starv_induced_PsiE-like"/>
</dbReference>
<proteinExistence type="predicted"/>
<evidence type="ECO:0000256" key="2">
    <source>
        <dbReference type="ARBA" id="ARBA00022475"/>
    </source>
</evidence>
<evidence type="ECO:0008006" key="9">
    <source>
        <dbReference type="Google" id="ProtNLM"/>
    </source>
</evidence>
<keyword evidence="5 6" id="KW-0472">Membrane</keyword>
<gene>
    <name evidence="7" type="ORF">ERJ68_01555</name>
</gene>
<dbReference type="Pfam" id="PF06146">
    <property type="entry name" value="PsiE"/>
    <property type="match status" value="1"/>
</dbReference>
<keyword evidence="3 6" id="KW-0812">Transmembrane</keyword>
<evidence type="ECO:0000256" key="5">
    <source>
        <dbReference type="ARBA" id="ARBA00023136"/>
    </source>
</evidence>
<protein>
    <recommendedName>
        <fullName evidence="9">Phosphate-starvation-inducible E-like protein</fullName>
    </recommendedName>
</protein>
<feature type="transmembrane region" description="Helical" evidence="6">
    <location>
        <begin position="88"/>
        <end position="106"/>
    </location>
</feature>
<evidence type="ECO:0000256" key="6">
    <source>
        <dbReference type="SAM" id="Phobius"/>
    </source>
</evidence>
<comment type="subcellular location">
    <subcellularLocation>
        <location evidence="1">Cell membrane</location>
        <topology evidence="1">Multi-pass membrane protein</topology>
    </subcellularLocation>
</comment>
<reference evidence="7 8" key="1">
    <citation type="journal article" date="2019" name="mSystems">
        <title>Life at home and on the roam: Genomic adaptions reflect the dual lifestyle of an intracellular, facultative symbiont.</title>
        <authorList>
            <person name="Burgsdorf I."/>
        </authorList>
    </citation>
    <scope>NUCLEOTIDE SEQUENCE [LARGE SCALE GENOMIC DNA]</scope>
    <source>
        <strain evidence="7">277cI</strain>
    </source>
</reference>
<name>A0A524RV90_9CHRO</name>
<feature type="transmembrane region" description="Helical" evidence="6">
    <location>
        <begin position="118"/>
        <end position="136"/>
    </location>
</feature>
<evidence type="ECO:0000313" key="7">
    <source>
        <dbReference type="EMBL" id="TGH27079.1"/>
    </source>
</evidence>
<feature type="transmembrane region" description="Helical" evidence="6">
    <location>
        <begin position="57"/>
        <end position="76"/>
    </location>
</feature>